<dbReference type="AlphaFoldDB" id="A0A1V9YVJ8"/>
<gene>
    <name evidence="1" type="ORF">ACHHYP_06128</name>
</gene>
<dbReference type="OrthoDB" id="76157at2759"/>
<evidence type="ECO:0000313" key="1">
    <source>
        <dbReference type="EMBL" id="OQR89667.1"/>
    </source>
</evidence>
<keyword evidence="2" id="KW-1185">Reference proteome</keyword>
<proteinExistence type="predicted"/>
<protein>
    <recommendedName>
        <fullName evidence="3">A20-type domain-containing protein</fullName>
    </recommendedName>
</protein>
<evidence type="ECO:0008006" key="3">
    <source>
        <dbReference type="Google" id="ProtNLM"/>
    </source>
</evidence>
<reference evidence="1 2" key="1">
    <citation type="journal article" date="2014" name="Genome Biol. Evol.">
        <title>The secreted proteins of Achlya hypogyna and Thraustotheca clavata identify the ancestral oomycete secretome and reveal gene acquisitions by horizontal gene transfer.</title>
        <authorList>
            <person name="Misner I."/>
            <person name="Blouin N."/>
            <person name="Leonard G."/>
            <person name="Richards T.A."/>
            <person name="Lane C.E."/>
        </authorList>
    </citation>
    <scope>NUCLEOTIDE SEQUENCE [LARGE SCALE GENOMIC DNA]</scope>
    <source>
        <strain evidence="1 2">ATCC 48635</strain>
    </source>
</reference>
<accession>A0A1V9YVJ8</accession>
<dbReference type="Proteomes" id="UP000243579">
    <property type="component" value="Unassembled WGS sequence"/>
</dbReference>
<sequence>MPPKKLVRVVMCMKGCGDVGIAEMQYLCLDCHTKDAVLSKNTREPRTTPVRSIEKPHKLSPQEQWCSFQAATREIGGLVVVEGEIDNFTKRVNETRMADLRLQQYMAASSAGEEVDRAVWRQNQRSFDRS</sequence>
<organism evidence="1 2">
    <name type="scientific">Achlya hypogyna</name>
    <name type="common">Oomycete</name>
    <name type="synonym">Protoachlya hypogyna</name>
    <dbReference type="NCBI Taxonomy" id="1202772"/>
    <lineage>
        <taxon>Eukaryota</taxon>
        <taxon>Sar</taxon>
        <taxon>Stramenopiles</taxon>
        <taxon>Oomycota</taxon>
        <taxon>Saprolegniomycetes</taxon>
        <taxon>Saprolegniales</taxon>
        <taxon>Achlyaceae</taxon>
        <taxon>Achlya</taxon>
    </lineage>
</organism>
<evidence type="ECO:0000313" key="2">
    <source>
        <dbReference type="Proteomes" id="UP000243579"/>
    </source>
</evidence>
<name>A0A1V9YVJ8_ACHHY</name>
<dbReference type="EMBL" id="JNBR01000763">
    <property type="protein sequence ID" value="OQR89667.1"/>
    <property type="molecule type" value="Genomic_DNA"/>
</dbReference>
<comment type="caution">
    <text evidence="1">The sequence shown here is derived from an EMBL/GenBank/DDBJ whole genome shotgun (WGS) entry which is preliminary data.</text>
</comment>